<proteinExistence type="predicted"/>
<organism evidence="4">
    <name type="scientific">Haemonchus placei</name>
    <name type="common">Barber's pole worm</name>
    <dbReference type="NCBI Taxonomy" id="6290"/>
    <lineage>
        <taxon>Eukaryota</taxon>
        <taxon>Metazoa</taxon>
        <taxon>Ecdysozoa</taxon>
        <taxon>Nematoda</taxon>
        <taxon>Chromadorea</taxon>
        <taxon>Rhabditida</taxon>
        <taxon>Rhabditina</taxon>
        <taxon>Rhabditomorpha</taxon>
        <taxon>Strongyloidea</taxon>
        <taxon>Trichostrongylidae</taxon>
        <taxon>Haemonchus</taxon>
    </lineage>
</organism>
<dbReference type="EMBL" id="UZAF01022630">
    <property type="protein sequence ID" value="VDO86256.1"/>
    <property type="molecule type" value="Genomic_DNA"/>
</dbReference>
<sequence length="79" mass="8795">MISPQTIIKPTAQIKLDDLPMEVDSSRKTSTDRPPLITSIQHRPYQGKKHQNIATRKASVMAQKRSVSPKASKTANEVL</sequence>
<reference evidence="2 3" key="2">
    <citation type="submission" date="2018-11" db="EMBL/GenBank/DDBJ databases">
        <authorList>
            <consortium name="Pathogen Informatics"/>
        </authorList>
    </citation>
    <scope>NUCLEOTIDE SEQUENCE [LARGE SCALE GENOMIC DNA]</scope>
    <source>
        <strain evidence="2 3">MHpl1</strain>
    </source>
</reference>
<protein>
    <submittedName>
        <fullName evidence="2 4">Uncharacterized protein</fullName>
    </submittedName>
</protein>
<evidence type="ECO:0000313" key="3">
    <source>
        <dbReference type="Proteomes" id="UP000268014"/>
    </source>
</evidence>
<feature type="compositionally biased region" description="Polar residues" evidence="1">
    <location>
        <begin position="65"/>
        <end position="79"/>
    </location>
</feature>
<evidence type="ECO:0000313" key="2">
    <source>
        <dbReference type="EMBL" id="VDO86256.1"/>
    </source>
</evidence>
<evidence type="ECO:0000256" key="1">
    <source>
        <dbReference type="SAM" id="MobiDB-lite"/>
    </source>
</evidence>
<dbReference type="Proteomes" id="UP000268014">
    <property type="component" value="Unassembled WGS sequence"/>
</dbReference>
<gene>
    <name evidence="2" type="ORF">HPLM_LOCUS20835</name>
</gene>
<dbReference type="OrthoDB" id="5855475at2759"/>
<feature type="region of interest" description="Disordered" evidence="1">
    <location>
        <begin position="59"/>
        <end position="79"/>
    </location>
</feature>
<dbReference type="WBParaSite" id="HPLM_0002084301-mRNA-1">
    <property type="protein sequence ID" value="HPLM_0002084301-mRNA-1"/>
    <property type="gene ID" value="HPLM_0002084301"/>
</dbReference>
<dbReference type="OMA" id="HQNIVTR"/>
<accession>A0A0N4X901</accession>
<keyword evidence="3" id="KW-1185">Reference proteome</keyword>
<dbReference type="AlphaFoldDB" id="A0A0N4X901"/>
<reference evidence="4" key="1">
    <citation type="submission" date="2017-02" db="UniProtKB">
        <authorList>
            <consortium name="WormBaseParasite"/>
        </authorList>
    </citation>
    <scope>IDENTIFICATION</scope>
</reference>
<name>A0A0N4X901_HAEPC</name>
<evidence type="ECO:0000313" key="4">
    <source>
        <dbReference type="WBParaSite" id="HPLM_0002084301-mRNA-1"/>
    </source>
</evidence>